<gene>
    <name evidence="1" type="ORF">B0T18DRAFT_224054</name>
</gene>
<dbReference type="AlphaFoldDB" id="A0AA40EKQ9"/>
<reference evidence="1" key="1">
    <citation type="submission" date="2023-06" db="EMBL/GenBank/DDBJ databases">
        <title>Genome-scale phylogeny and comparative genomics of the fungal order Sordariales.</title>
        <authorList>
            <consortium name="Lawrence Berkeley National Laboratory"/>
            <person name="Hensen N."/>
            <person name="Bonometti L."/>
            <person name="Westerberg I."/>
            <person name="Brannstrom I.O."/>
            <person name="Guillou S."/>
            <person name="Cros-Aarteil S."/>
            <person name="Calhoun S."/>
            <person name="Haridas S."/>
            <person name="Kuo A."/>
            <person name="Mondo S."/>
            <person name="Pangilinan J."/>
            <person name="Riley R."/>
            <person name="LaButti K."/>
            <person name="Andreopoulos B."/>
            <person name="Lipzen A."/>
            <person name="Chen C."/>
            <person name="Yanf M."/>
            <person name="Daum C."/>
            <person name="Ng V."/>
            <person name="Clum A."/>
            <person name="Steindorff A."/>
            <person name="Ohm R."/>
            <person name="Martin F."/>
            <person name="Silar P."/>
            <person name="Natvig D."/>
            <person name="Lalanne C."/>
            <person name="Gautier V."/>
            <person name="Ament-velasquez S.L."/>
            <person name="Kruys A."/>
            <person name="Hutchinson M.I."/>
            <person name="Powell A.J."/>
            <person name="Barry K."/>
            <person name="Miller A.N."/>
            <person name="Grigoriev I.V."/>
            <person name="Debuchy R."/>
            <person name="Gladieux P."/>
            <person name="Thoren M.H."/>
            <person name="Johannesson H."/>
        </authorList>
    </citation>
    <scope>NUCLEOTIDE SEQUENCE</scope>
    <source>
        <strain evidence="1">SMH3187-1</strain>
    </source>
</reference>
<evidence type="ECO:0000313" key="1">
    <source>
        <dbReference type="EMBL" id="KAK0741078.1"/>
    </source>
</evidence>
<protein>
    <submittedName>
        <fullName evidence="1">Uncharacterized protein</fullName>
    </submittedName>
</protein>
<evidence type="ECO:0000313" key="2">
    <source>
        <dbReference type="Proteomes" id="UP001172155"/>
    </source>
</evidence>
<sequence length="248" mass="27501">MMAIWAGPSKTELGNEGPRFVFFHNQCRCSAIQTVQPHVGWNSGSASALCPKHPVNFRHSLNQQRHDDGKSPLLEIETSHHHITDKGTSRGLFFHFRKESKSCLLGECDDLAPLLGYIVMWLAFLHRCSDVSRDEVRKAVTSIQRSGRMPHISGASYKTSTPGCKNAPSAELRCDESTVAWLLEVKVAMDANGRSQFGASSTIRLYNLSGDHDWTGLSRNRKFRDPSQTLLGGFVLFCLGSPVLISMV</sequence>
<name>A0AA40EKQ9_9PEZI</name>
<dbReference type="EMBL" id="JAUKUD010000006">
    <property type="protein sequence ID" value="KAK0741078.1"/>
    <property type="molecule type" value="Genomic_DNA"/>
</dbReference>
<keyword evidence="2" id="KW-1185">Reference proteome</keyword>
<dbReference type="Proteomes" id="UP001172155">
    <property type="component" value="Unassembled WGS sequence"/>
</dbReference>
<comment type="caution">
    <text evidence="1">The sequence shown here is derived from an EMBL/GenBank/DDBJ whole genome shotgun (WGS) entry which is preliminary data.</text>
</comment>
<organism evidence="1 2">
    <name type="scientific">Schizothecium vesticola</name>
    <dbReference type="NCBI Taxonomy" id="314040"/>
    <lineage>
        <taxon>Eukaryota</taxon>
        <taxon>Fungi</taxon>
        <taxon>Dikarya</taxon>
        <taxon>Ascomycota</taxon>
        <taxon>Pezizomycotina</taxon>
        <taxon>Sordariomycetes</taxon>
        <taxon>Sordariomycetidae</taxon>
        <taxon>Sordariales</taxon>
        <taxon>Schizotheciaceae</taxon>
        <taxon>Schizothecium</taxon>
    </lineage>
</organism>
<proteinExistence type="predicted"/>
<accession>A0AA40EKQ9</accession>